<feature type="compositionally biased region" description="Basic residues" evidence="1">
    <location>
        <begin position="244"/>
        <end position="262"/>
    </location>
</feature>
<dbReference type="AlphaFoldDB" id="A0A6G1I0U6"/>
<dbReference type="EMBL" id="ML996692">
    <property type="protein sequence ID" value="KAF2401814.1"/>
    <property type="molecule type" value="Genomic_DNA"/>
</dbReference>
<feature type="region of interest" description="Disordered" evidence="1">
    <location>
        <begin position="125"/>
        <end position="209"/>
    </location>
</feature>
<evidence type="ECO:0000256" key="1">
    <source>
        <dbReference type="SAM" id="MobiDB-lite"/>
    </source>
</evidence>
<evidence type="ECO:0000313" key="2">
    <source>
        <dbReference type="EMBL" id="KAF2401814.1"/>
    </source>
</evidence>
<sequence length="315" mass="35740">MPLEENDIQEKCGWGQKRHSYYAVIAIVSSSPPFSLLCGRLKRSSSQNWRSSNRPAALSLCFSLLLISGRNPLCTTRSSSFSPTSKLSPGSPGSPIVHSTFKHPPRTNSPPYLSDTRQLFALQHPANLTQPTTQPTNPRPAQKERERDRQTGRQRESVHNPTGPLPSPGLPHSKGPDFHHPILLSPRLPPHRRHPPPPRGFAPPIHHPPSHIHLTLTLPFHSPYSKNAAHNIHPPRPPCYHPRPVLHPRHNSNHNLRARPLRLARLPRLLRSPNPRHRDPLLRRSRHRPLRRQRRRMLRMRRAVHRSGGASGGLE</sequence>
<protein>
    <submittedName>
        <fullName evidence="2">Uncharacterized protein</fullName>
    </submittedName>
</protein>
<gene>
    <name evidence="2" type="ORF">EJ06DRAFT_362078</name>
</gene>
<keyword evidence="3" id="KW-1185">Reference proteome</keyword>
<feature type="compositionally biased region" description="Low complexity" evidence="1">
    <location>
        <begin position="125"/>
        <end position="140"/>
    </location>
</feature>
<feature type="region of interest" description="Disordered" evidence="1">
    <location>
        <begin position="77"/>
        <end position="113"/>
    </location>
</feature>
<evidence type="ECO:0000313" key="3">
    <source>
        <dbReference type="Proteomes" id="UP000799640"/>
    </source>
</evidence>
<proteinExistence type="predicted"/>
<accession>A0A6G1I0U6</accession>
<feature type="compositionally biased region" description="Basic and acidic residues" evidence="1">
    <location>
        <begin position="141"/>
        <end position="158"/>
    </location>
</feature>
<feature type="region of interest" description="Disordered" evidence="1">
    <location>
        <begin position="225"/>
        <end position="315"/>
    </location>
</feature>
<organism evidence="2 3">
    <name type="scientific">Trichodelitschia bisporula</name>
    <dbReference type="NCBI Taxonomy" id="703511"/>
    <lineage>
        <taxon>Eukaryota</taxon>
        <taxon>Fungi</taxon>
        <taxon>Dikarya</taxon>
        <taxon>Ascomycota</taxon>
        <taxon>Pezizomycotina</taxon>
        <taxon>Dothideomycetes</taxon>
        <taxon>Dothideomycetes incertae sedis</taxon>
        <taxon>Phaeotrichales</taxon>
        <taxon>Phaeotrichaceae</taxon>
        <taxon>Trichodelitschia</taxon>
    </lineage>
</organism>
<name>A0A6G1I0U6_9PEZI</name>
<feature type="compositionally biased region" description="Pro residues" evidence="1">
    <location>
        <begin position="197"/>
        <end position="207"/>
    </location>
</feature>
<feature type="compositionally biased region" description="Basic residues" evidence="1">
    <location>
        <begin position="283"/>
        <end position="305"/>
    </location>
</feature>
<reference evidence="2" key="1">
    <citation type="journal article" date="2020" name="Stud. Mycol.">
        <title>101 Dothideomycetes genomes: a test case for predicting lifestyles and emergence of pathogens.</title>
        <authorList>
            <person name="Haridas S."/>
            <person name="Albert R."/>
            <person name="Binder M."/>
            <person name="Bloem J."/>
            <person name="Labutti K."/>
            <person name="Salamov A."/>
            <person name="Andreopoulos B."/>
            <person name="Baker S."/>
            <person name="Barry K."/>
            <person name="Bills G."/>
            <person name="Bluhm B."/>
            <person name="Cannon C."/>
            <person name="Castanera R."/>
            <person name="Culley D."/>
            <person name="Daum C."/>
            <person name="Ezra D."/>
            <person name="Gonzalez J."/>
            <person name="Henrissat B."/>
            <person name="Kuo A."/>
            <person name="Liang C."/>
            <person name="Lipzen A."/>
            <person name="Lutzoni F."/>
            <person name="Magnuson J."/>
            <person name="Mondo S."/>
            <person name="Nolan M."/>
            <person name="Ohm R."/>
            <person name="Pangilinan J."/>
            <person name="Park H.-J."/>
            <person name="Ramirez L."/>
            <person name="Alfaro M."/>
            <person name="Sun H."/>
            <person name="Tritt A."/>
            <person name="Yoshinaga Y."/>
            <person name="Zwiers L.-H."/>
            <person name="Turgeon B."/>
            <person name="Goodwin S."/>
            <person name="Spatafora J."/>
            <person name="Crous P."/>
            <person name="Grigoriev I."/>
        </authorList>
    </citation>
    <scope>NUCLEOTIDE SEQUENCE</scope>
    <source>
        <strain evidence="2">CBS 262.69</strain>
    </source>
</reference>
<dbReference type="Proteomes" id="UP000799640">
    <property type="component" value="Unassembled WGS sequence"/>
</dbReference>
<feature type="compositionally biased region" description="Low complexity" evidence="1">
    <location>
        <begin position="78"/>
        <end position="91"/>
    </location>
</feature>